<evidence type="ECO:0000313" key="1">
    <source>
        <dbReference type="EMBL" id="MET4717151.1"/>
    </source>
</evidence>
<evidence type="ECO:0000313" key="2">
    <source>
        <dbReference type="Proteomes" id="UP001549291"/>
    </source>
</evidence>
<dbReference type="Proteomes" id="UP001549291">
    <property type="component" value="Unassembled WGS sequence"/>
</dbReference>
<gene>
    <name evidence="1" type="ORF">ABIF63_001257</name>
</gene>
<protein>
    <recommendedName>
        <fullName evidence="3">Transposase</fullName>
    </recommendedName>
</protein>
<accession>A0ABV2RJP3</accession>
<comment type="caution">
    <text evidence="1">The sequence shown here is derived from an EMBL/GenBank/DDBJ whole genome shotgun (WGS) entry which is preliminary data.</text>
</comment>
<evidence type="ECO:0008006" key="3">
    <source>
        <dbReference type="Google" id="ProtNLM"/>
    </source>
</evidence>
<dbReference type="RefSeq" id="WP_354268584.1">
    <property type="nucleotide sequence ID" value="NZ_JBEPTQ010000002.1"/>
</dbReference>
<proteinExistence type="predicted"/>
<keyword evidence="2" id="KW-1185">Reference proteome</keyword>
<name>A0ABV2RJP3_BRAJP</name>
<sequence>MSPASRSDPVRRLTGDRLKEEDVDRIVAELKRWSAPKITWKMVVAAVAQDWLKPRRFSRQALEADPDIYRAYRKAKERCRNGRPPEKRKPLADRIATLQGENLRLRAENAALLEIFVTWMLNARDRGVGLDELDAPLLPARLSSDYREADVARKEAEKAEGLAKLKRLVAGKTDRRLAV</sequence>
<dbReference type="EMBL" id="JBEPTQ010000002">
    <property type="protein sequence ID" value="MET4717151.1"/>
    <property type="molecule type" value="Genomic_DNA"/>
</dbReference>
<reference evidence="1 2" key="1">
    <citation type="submission" date="2024-06" db="EMBL/GenBank/DDBJ databases">
        <title>Genomic Encyclopedia of Type Strains, Phase V (KMG-V): Genome sequencing to study the core and pangenomes of soil and plant-associated prokaryotes.</title>
        <authorList>
            <person name="Whitman W."/>
        </authorList>
    </citation>
    <scope>NUCLEOTIDE SEQUENCE [LARGE SCALE GENOMIC DNA]</scope>
    <source>
        <strain evidence="1 2">USDA 160</strain>
    </source>
</reference>
<organism evidence="1 2">
    <name type="scientific">Bradyrhizobium japonicum</name>
    <dbReference type="NCBI Taxonomy" id="375"/>
    <lineage>
        <taxon>Bacteria</taxon>
        <taxon>Pseudomonadati</taxon>
        <taxon>Pseudomonadota</taxon>
        <taxon>Alphaproteobacteria</taxon>
        <taxon>Hyphomicrobiales</taxon>
        <taxon>Nitrobacteraceae</taxon>
        <taxon>Bradyrhizobium</taxon>
    </lineage>
</organism>